<protein>
    <submittedName>
        <fullName evidence="1">Uncharacterized protein</fullName>
    </submittedName>
</protein>
<name>A0ABT8A9G8_9PROT</name>
<gene>
    <name evidence="1" type="ORF">QWZ14_18940</name>
</gene>
<evidence type="ECO:0000313" key="2">
    <source>
        <dbReference type="Proteomes" id="UP001529369"/>
    </source>
</evidence>
<comment type="caution">
    <text evidence="1">The sequence shown here is derived from an EMBL/GenBank/DDBJ whole genome shotgun (WGS) entry which is preliminary data.</text>
</comment>
<keyword evidence="2" id="KW-1185">Reference proteome</keyword>
<sequence length="86" mass="9669">MSNRIQTEDIVFRHPFSLRGWAELQPAGTYVLETEEELVEGLSFPAWRRVSTTITHRPGRAQAVVQMLPVDPQDLARARAADAGRP</sequence>
<proteinExistence type="predicted"/>
<dbReference type="RefSeq" id="WP_290318377.1">
    <property type="nucleotide sequence ID" value="NZ_JAUFPN010000174.1"/>
</dbReference>
<accession>A0ABT8A9G8</accession>
<organism evidence="1 2">
    <name type="scientific">Paeniroseomonas aquatica</name>
    <dbReference type="NCBI Taxonomy" id="373043"/>
    <lineage>
        <taxon>Bacteria</taxon>
        <taxon>Pseudomonadati</taxon>
        <taxon>Pseudomonadota</taxon>
        <taxon>Alphaproteobacteria</taxon>
        <taxon>Acetobacterales</taxon>
        <taxon>Acetobacteraceae</taxon>
        <taxon>Paeniroseomonas</taxon>
    </lineage>
</organism>
<dbReference type="EMBL" id="JAUFPN010000174">
    <property type="protein sequence ID" value="MDN3566453.1"/>
    <property type="molecule type" value="Genomic_DNA"/>
</dbReference>
<reference evidence="2" key="1">
    <citation type="journal article" date="2019" name="Int. J. Syst. Evol. Microbiol.">
        <title>The Global Catalogue of Microorganisms (GCM) 10K type strain sequencing project: providing services to taxonomists for standard genome sequencing and annotation.</title>
        <authorList>
            <consortium name="The Broad Institute Genomics Platform"/>
            <consortium name="The Broad Institute Genome Sequencing Center for Infectious Disease"/>
            <person name="Wu L."/>
            <person name="Ma J."/>
        </authorList>
    </citation>
    <scope>NUCLEOTIDE SEQUENCE [LARGE SCALE GENOMIC DNA]</scope>
    <source>
        <strain evidence="2">CECT 7131</strain>
    </source>
</reference>
<dbReference type="Proteomes" id="UP001529369">
    <property type="component" value="Unassembled WGS sequence"/>
</dbReference>
<evidence type="ECO:0000313" key="1">
    <source>
        <dbReference type="EMBL" id="MDN3566453.1"/>
    </source>
</evidence>